<gene>
    <name evidence="4" type="ORF">HYR64_08275</name>
</gene>
<dbReference type="Gene3D" id="1.10.3210.10">
    <property type="entry name" value="Hypothetical protein af1432"/>
    <property type="match status" value="1"/>
</dbReference>
<reference evidence="4" key="1">
    <citation type="submission" date="2020-07" db="EMBL/GenBank/DDBJ databases">
        <title>Huge and variable diversity of episymbiotic CPR bacteria and DPANN archaea in groundwater ecosystems.</title>
        <authorList>
            <person name="He C.Y."/>
            <person name="Keren R."/>
            <person name="Whittaker M."/>
            <person name="Farag I.F."/>
            <person name="Doudna J."/>
            <person name="Cate J.H.D."/>
            <person name="Banfield J.F."/>
        </authorList>
    </citation>
    <scope>NUCLEOTIDE SEQUENCE</scope>
    <source>
        <strain evidence="4">NC_groundwater_17_Pr7_B-0.1um_64_12</strain>
    </source>
</reference>
<dbReference type="Proteomes" id="UP000727962">
    <property type="component" value="Unassembled WGS sequence"/>
</dbReference>
<accession>A0A931LTK3</accession>
<dbReference type="InterPro" id="IPR003607">
    <property type="entry name" value="HD/PDEase_dom"/>
</dbReference>
<organism evidence="4 5">
    <name type="scientific">Fimbriimonas ginsengisoli</name>
    <dbReference type="NCBI Taxonomy" id="1005039"/>
    <lineage>
        <taxon>Bacteria</taxon>
        <taxon>Bacillati</taxon>
        <taxon>Armatimonadota</taxon>
        <taxon>Fimbriimonadia</taxon>
        <taxon>Fimbriimonadales</taxon>
        <taxon>Fimbriimonadaceae</taxon>
        <taxon>Fimbriimonas</taxon>
    </lineage>
</organism>
<evidence type="ECO:0000313" key="4">
    <source>
        <dbReference type="EMBL" id="MBI1757084.1"/>
    </source>
</evidence>
<dbReference type="InterPro" id="IPR026875">
    <property type="entry name" value="PHydrolase_assoc_dom"/>
</dbReference>
<proteinExistence type="predicted"/>
<evidence type="ECO:0000259" key="3">
    <source>
        <dbReference type="PROSITE" id="PS51831"/>
    </source>
</evidence>
<feature type="domain" description="HD" evidence="3">
    <location>
        <begin position="77"/>
        <end position="201"/>
    </location>
</feature>
<dbReference type="NCBIfam" id="NF002327">
    <property type="entry name" value="PRK01286.1-2"/>
    <property type="match status" value="1"/>
</dbReference>
<dbReference type="NCBIfam" id="TIGR01353">
    <property type="entry name" value="dGTP_triPase"/>
    <property type="match status" value="1"/>
</dbReference>
<sequence>MPQPVRERIEQEELDRLSPYAAKAAESIGRAEPIEQDPVRTCFQRDRDRILHSKSFRRLKHKTQVFIDPAGDHFRTRLTHSLEVAQIARTVGRALRLNEDLIEAIALGHDVGHTPFGHAGESALDEALRELNAPGGPKAFRHYEQSLRVVDHLERLNLTHETRAGIGGHSKGPRDLSAHDGQPTSTLEAAVVRISDRIAYLNHDLDDAVRGRVFERIPEQFLSLGETHGDRIGSMVEDVIESSQDRPAIALSAPMLATMNALKDHLYEHFYLLYPTLYPDTLKAQELVKELLRHFCKPGALPDGFEGVQGAVDYVAGMTDRFAVEVFTQLRVPGAFRPATAG</sequence>
<dbReference type="PROSITE" id="PS51831">
    <property type="entry name" value="HD"/>
    <property type="match status" value="1"/>
</dbReference>
<dbReference type="Pfam" id="PF13286">
    <property type="entry name" value="HD_assoc"/>
    <property type="match status" value="1"/>
</dbReference>
<dbReference type="GO" id="GO:0016793">
    <property type="term" value="F:triphosphoric monoester hydrolase activity"/>
    <property type="evidence" value="ECO:0007669"/>
    <property type="project" value="InterPro"/>
</dbReference>
<evidence type="ECO:0000256" key="1">
    <source>
        <dbReference type="ARBA" id="ARBA00022801"/>
    </source>
</evidence>
<dbReference type="PANTHER" id="PTHR35795:SF1">
    <property type="entry name" value="BIS(5'-NUCLEOSYL)-TETRAPHOSPHATASE, SYMMETRICAL"/>
    <property type="match status" value="1"/>
</dbReference>
<dbReference type="Pfam" id="PF01966">
    <property type="entry name" value="HD"/>
    <property type="match status" value="1"/>
</dbReference>
<evidence type="ECO:0000313" key="5">
    <source>
        <dbReference type="Proteomes" id="UP000727962"/>
    </source>
</evidence>
<dbReference type="InterPro" id="IPR051094">
    <property type="entry name" value="Diverse_Catalytic_Enzymes"/>
</dbReference>
<keyword evidence="1" id="KW-0378">Hydrolase</keyword>
<evidence type="ECO:0000256" key="2">
    <source>
        <dbReference type="SAM" id="MobiDB-lite"/>
    </source>
</evidence>
<dbReference type="EMBL" id="JACOSL010000051">
    <property type="protein sequence ID" value="MBI1757084.1"/>
    <property type="molecule type" value="Genomic_DNA"/>
</dbReference>
<dbReference type="SUPFAM" id="SSF109604">
    <property type="entry name" value="HD-domain/PDEase-like"/>
    <property type="match status" value="1"/>
</dbReference>
<dbReference type="SMART" id="SM00471">
    <property type="entry name" value="HDc"/>
    <property type="match status" value="1"/>
</dbReference>
<dbReference type="PANTHER" id="PTHR35795">
    <property type="entry name" value="SLR1885 PROTEIN"/>
    <property type="match status" value="1"/>
</dbReference>
<dbReference type="CDD" id="cd00077">
    <property type="entry name" value="HDc"/>
    <property type="match status" value="1"/>
</dbReference>
<dbReference type="InterPro" id="IPR006674">
    <property type="entry name" value="HD_domain"/>
</dbReference>
<dbReference type="AlphaFoldDB" id="A0A931LTK3"/>
<comment type="caution">
    <text evidence="4">The sequence shown here is derived from an EMBL/GenBank/DDBJ whole genome shotgun (WGS) entry which is preliminary data.</text>
</comment>
<protein>
    <submittedName>
        <fullName evidence="4">Deoxyguanosinetriphosphate triphosphohydrolase</fullName>
    </submittedName>
</protein>
<feature type="region of interest" description="Disordered" evidence="2">
    <location>
        <begin position="163"/>
        <end position="182"/>
    </location>
</feature>
<name>A0A931LTK3_FIMGI</name>
<dbReference type="InterPro" id="IPR006261">
    <property type="entry name" value="dGTPase"/>
</dbReference>